<dbReference type="Proteomes" id="UP000035661">
    <property type="component" value="Chromosome"/>
</dbReference>
<dbReference type="InterPro" id="IPR013324">
    <property type="entry name" value="RNA_pol_sigma_r3/r4-like"/>
</dbReference>
<comment type="function">
    <text evidence="2 3">Might take part in the signal recognition particle (SRP) pathway. This is inferred from the conservation of its genetic proximity to ftsY/ffh. May be a regulatory protein.</text>
</comment>
<dbReference type="HAMAP" id="MF_00245">
    <property type="entry name" value="UPF0122"/>
    <property type="match status" value="1"/>
</dbReference>
<evidence type="ECO:0000256" key="1">
    <source>
        <dbReference type="ARBA" id="ARBA00008720"/>
    </source>
</evidence>
<dbReference type="Gene3D" id="1.10.10.10">
    <property type="entry name" value="Winged helix-like DNA-binding domain superfamily/Winged helix DNA-binding domain"/>
    <property type="match status" value="1"/>
</dbReference>
<protein>
    <recommendedName>
        <fullName evidence="3">UPF0122 protein SERIO_v1c01420</fullName>
    </recommendedName>
</protein>
<dbReference type="PANTHER" id="PTHR40083:SF1">
    <property type="entry name" value="UPF0122 PROTEIN YLXM"/>
    <property type="match status" value="1"/>
</dbReference>
<reference evidence="5" key="2">
    <citation type="submission" date="2015-06" db="EMBL/GenBank/DDBJ databases">
        <title>Complete genome sequence of Spiroplasma eriocheiris TDA-040725-5 (DSM 21848).</title>
        <authorList>
            <person name="Lo W.-S."/>
            <person name="Kuo C.-H."/>
        </authorList>
    </citation>
    <scope>NUCLEOTIDE SEQUENCE [LARGE SCALE GENOMIC DNA]</scope>
    <source>
        <strain evidence="5">TDA-040725-5</strain>
    </source>
</reference>
<dbReference type="InterPro" id="IPR036388">
    <property type="entry name" value="WH-like_DNA-bd_sf"/>
</dbReference>
<sequence>MKDLERTNYLIDLYDIYSSLLTPKQITYFKLYFFEDYSLSEIAEMQVVSRNAVYDSLLKISKALTKFENSLKICYKQTQRENLYQKYYDTKECRELIDKLKKIEED</sequence>
<evidence type="ECO:0000313" key="4">
    <source>
        <dbReference type="EMBL" id="AKM53737.1"/>
    </source>
</evidence>
<dbReference type="NCBIfam" id="NF045758">
    <property type="entry name" value="YlxM"/>
    <property type="match status" value="1"/>
</dbReference>
<dbReference type="AlphaFoldDB" id="A0A0H3XLS0"/>
<organism evidence="4 5">
    <name type="scientific">Spiroplasma eriocheiris</name>
    <dbReference type="NCBI Taxonomy" id="315358"/>
    <lineage>
        <taxon>Bacteria</taxon>
        <taxon>Bacillati</taxon>
        <taxon>Mycoplasmatota</taxon>
        <taxon>Mollicutes</taxon>
        <taxon>Entomoplasmatales</taxon>
        <taxon>Spiroplasmataceae</taxon>
        <taxon>Spiroplasma</taxon>
    </lineage>
</organism>
<comment type="similarity">
    <text evidence="1 3">Belongs to the UPF0122 family.</text>
</comment>
<dbReference type="InterPro" id="IPR054831">
    <property type="entry name" value="UPF0122_fam_protein"/>
</dbReference>
<gene>
    <name evidence="4" type="ORF">SERIO_v1c01420</name>
</gene>
<dbReference type="RefSeq" id="WP_047791014.1">
    <property type="nucleotide sequence ID" value="NZ_CP011856.1"/>
</dbReference>
<evidence type="ECO:0000256" key="2">
    <source>
        <dbReference type="ARBA" id="ARBA00024764"/>
    </source>
</evidence>
<dbReference type="InterPro" id="IPR007394">
    <property type="entry name" value="UPF0122"/>
</dbReference>
<dbReference type="KEGG" id="seri:SERIO_v1c01420"/>
<dbReference type="STRING" id="315358.SERIO_v1c01420"/>
<dbReference type="EMBL" id="CP011856">
    <property type="protein sequence ID" value="AKM53737.1"/>
    <property type="molecule type" value="Genomic_DNA"/>
</dbReference>
<dbReference type="SUPFAM" id="SSF88659">
    <property type="entry name" value="Sigma3 and sigma4 domains of RNA polymerase sigma factors"/>
    <property type="match status" value="1"/>
</dbReference>
<proteinExistence type="inferred from homology"/>
<name>A0A0H3XLS0_9MOLU</name>
<evidence type="ECO:0000313" key="5">
    <source>
        <dbReference type="Proteomes" id="UP000035661"/>
    </source>
</evidence>
<evidence type="ECO:0000256" key="3">
    <source>
        <dbReference type="HAMAP-Rule" id="MF_00245"/>
    </source>
</evidence>
<accession>A0A0H3XLS0</accession>
<dbReference type="PANTHER" id="PTHR40083">
    <property type="entry name" value="UPF0122 PROTEIN CBO2450/CLC_2298"/>
    <property type="match status" value="1"/>
</dbReference>
<dbReference type="Pfam" id="PF04297">
    <property type="entry name" value="UPF0122"/>
    <property type="match status" value="1"/>
</dbReference>
<keyword evidence="5" id="KW-1185">Reference proteome</keyword>
<dbReference type="PATRIC" id="fig|743698.3.peg.144"/>
<reference evidence="4 5" key="1">
    <citation type="journal article" date="2015" name="Genome Biol. Evol.">
        <title>Found and Lost: The Fates of Horizontally Acquired Genes in Arthropod-Symbiotic Spiroplasma.</title>
        <authorList>
            <person name="Lo W.S."/>
            <person name="Gasparich G.E."/>
            <person name="Kuo C.H."/>
        </authorList>
    </citation>
    <scope>NUCLEOTIDE SEQUENCE [LARGE SCALE GENOMIC DNA]</scope>
    <source>
        <strain evidence="5">TDA-040725-5</strain>
    </source>
</reference>